<feature type="transmembrane region" description="Helical" evidence="6">
    <location>
        <begin position="250"/>
        <end position="271"/>
    </location>
</feature>
<accession>A0A3P1SRS7</accession>
<dbReference type="InterPro" id="IPR000620">
    <property type="entry name" value="EamA_dom"/>
</dbReference>
<feature type="transmembrane region" description="Helical" evidence="6">
    <location>
        <begin position="44"/>
        <end position="62"/>
    </location>
</feature>
<dbReference type="PANTHER" id="PTHR42920:SF11">
    <property type="entry name" value="INNER MEMBRANE PROTEIN YTFF"/>
    <property type="match status" value="1"/>
</dbReference>
<dbReference type="Pfam" id="PF00892">
    <property type="entry name" value="EamA"/>
    <property type="match status" value="2"/>
</dbReference>
<dbReference type="Proteomes" id="UP000267535">
    <property type="component" value="Unassembled WGS sequence"/>
</dbReference>
<dbReference type="PANTHER" id="PTHR42920">
    <property type="entry name" value="OS03G0707200 PROTEIN-RELATED"/>
    <property type="match status" value="1"/>
</dbReference>
<dbReference type="AlphaFoldDB" id="A0A3P1SRS7"/>
<evidence type="ECO:0000256" key="2">
    <source>
        <dbReference type="ARBA" id="ARBA00022475"/>
    </source>
</evidence>
<name>A0A3P1SRS7_9GAMM</name>
<feature type="transmembrane region" description="Helical" evidence="6">
    <location>
        <begin position="102"/>
        <end position="120"/>
    </location>
</feature>
<keyword evidence="5 6" id="KW-0472">Membrane</keyword>
<sequence length="299" mass="31982">MLSDSLSRRKGIAFGLLAALIWSGHSIVSSLGLAAGLDAYDLTALRIMANLVIFLPVILFSKPHQRAGITLPRGLMLALCAGASFSVVITSALVFAPVTHSAAISLGTVPLFAFLLMLVFGNSRFQLSFALALVLLLSGIILTTVASDQPDLRDDYWIGDLMFMCGAMMWASYAFLGRRWNISAIYGVAVTNFLSAPYLLFYFFYTEPGLSQASIPQLLFQLLYQGLLVGGVALICYIRSVTLLGVEKGALFTALAPVGVMVLGALILGYQPVSAEIIGMILVTAGMVTALLQVKQKTD</sequence>
<feature type="transmembrane region" description="Helical" evidence="6">
    <location>
        <begin position="74"/>
        <end position="96"/>
    </location>
</feature>
<comment type="caution">
    <text evidence="8">The sequence shown here is derived from an EMBL/GenBank/DDBJ whole genome shotgun (WGS) entry which is preliminary data.</text>
</comment>
<proteinExistence type="predicted"/>
<evidence type="ECO:0000256" key="3">
    <source>
        <dbReference type="ARBA" id="ARBA00022692"/>
    </source>
</evidence>
<dbReference type="GO" id="GO:0005886">
    <property type="term" value="C:plasma membrane"/>
    <property type="evidence" value="ECO:0007669"/>
    <property type="project" value="UniProtKB-SubCell"/>
</dbReference>
<evidence type="ECO:0000256" key="1">
    <source>
        <dbReference type="ARBA" id="ARBA00004651"/>
    </source>
</evidence>
<feature type="transmembrane region" description="Helical" evidence="6">
    <location>
        <begin position="157"/>
        <end position="176"/>
    </location>
</feature>
<dbReference type="EMBL" id="RQXV01000006">
    <property type="protein sequence ID" value="RRC98882.1"/>
    <property type="molecule type" value="Genomic_DNA"/>
</dbReference>
<feature type="transmembrane region" description="Helical" evidence="6">
    <location>
        <begin position="277"/>
        <end position="294"/>
    </location>
</feature>
<feature type="transmembrane region" description="Helical" evidence="6">
    <location>
        <begin position="217"/>
        <end position="238"/>
    </location>
</feature>
<dbReference type="InterPro" id="IPR037185">
    <property type="entry name" value="EmrE-like"/>
</dbReference>
<keyword evidence="3 6" id="KW-0812">Transmembrane</keyword>
<dbReference type="InterPro" id="IPR051258">
    <property type="entry name" value="Diverse_Substrate_Transporter"/>
</dbReference>
<dbReference type="SUPFAM" id="SSF103481">
    <property type="entry name" value="Multidrug resistance efflux transporter EmrE"/>
    <property type="match status" value="1"/>
</dbReference>
<keyword evidence="9" id="KW-1185">Reference proteome</keyword>
<evidence type="ECO:0000256" key="5">
    <source>
        <dbReference type="ARBA" id="ARBA00023136"/>
    </source>
</evidence>
<feature type="transmembrane region" description="Helical" evidence="6">
    <location>
        <begin position="183"/>
        <end position="205"/>
    </location>
</feature>
<reference evidence="8 9" key="1">
    <citation type="submission" date="2018-11" db="EMBL/GenBank/DDBJ databases">
        <title>The draft genome sequence of Amphritea balenae JAMM 1525T.</title>
        <authorList>
            <person name="Fang Z."/>
            <person name="Zhang Y."/>
            <person name="Han X."/>
        </authorList>
    </citation>
    <scope>NUCLEOTIDE SEQUENCE [LARGE SCALE GENOMIC DNA]</scope>
    <source>
        <strain evidence="8 9">JAMM 1525</strain>
    </source>
</reference>
<evidence type="ECO:0000313" key="9">
    <source>
        <dbReference type="Proteomes" id="UP000267535"/>
    </source>
</evidence>
<evidence type="ECO:0000259" key="7">
    <source>
        <dbReference type="Pfam" id="PF00892"/>
    </source>
</evidence>
<evidence type="ECO:0000256" key="6">
    <source>
        <dbReference type="SAM" id="Phobius"/>
    </source>
</evidence>
<feature type="transmembrane region" description="Helical" evidence="6">
    <location>
        <begin position="127"/>
        <end position="145"/>
    </location>
</feature>
<evidence type="ECO:0000256" key="4">
    <source>
        <dbReference type="ARBA" id="ARBA00022989"/>
    </source>
</evidence>
<comment type="subcellular location">
    <subcellularLocation>
        <location evidence="1">Cell membrane</location>
        <topology evidence="1">Multi-pass membrane protein</topology>
    </subcellularLocation>
</comment>
<evidence type="ECO:0000313" key="8">
    <source>
        <dbReference type="EMBL" id="RRC98882.1"/>
    </source>
</evidence>
<gene>
    <name evidence="8" type="ORF">EHS89_11890</name>
</gene>
<feature type="domain" description="EamA" evidence="7">
    <location>
        <begin position="10"/>
        <end position="144"/>
    </location>
</feature>
<organism evidence="8 9">
    <name type="scientific">Amphritea balenae</name>
    <dbReference type="NCBI Taxonomy" id="452629"/>
    <lineage>
        <taxon>Bacteria</taxon>
        <taxon>Pseudomonadati</taxon>
        <taxon>Pseudomonadota</taxon>
        <taxon>Gammaproteobacteria</taxon>
        <taxon>Oceanospirillales</taxon>
        <taxon>Oceanospirillaceae</taxon>
        <taxon>Amphritea</taxon>
    </lineage>
</organism>
<feature type="domain" description="EamA" evidence="7">
    <location>
        <begin position="158"/>
        <end position="289"/>
    </location>
</feature>
<keyword evidence="4 6" id="KW-1133">Transmembrane helix</keyword>
<dbReference type="RefSeq" id="WP_124926381.1">
    <property type="nucleotide sequence ID" value="NZ_BMOH01000002.1"/>
</dbReference>
<keyword evidence="2" id="KW-1003">Cell membrane</keyword>
<protein>
    <submittedName>
        <fullName evidence="8">DMT family transporter</fullName>
    </submittedName>
</protein>
<dbReference type="OrthoDB" id="4167046at2"/>